<dbReference type="EMBL" id="JARQWQ010000108">
    <property type="protein sequence ID" value="KAK2550598.1"/>
    <property type="molecule type" value="Genomic_DNA"/>
</dbReference>
<dbReference type="Proteomes" id="UP001249851">
    <property type="component" value="Unassembled WGS sequence"/>
</dbReference>
<reference evidence="1" key="1">
    <citation type="journal article" date="2023" name="G3 (Bethesda)">
        <title>Whole genome assembly and annotation of the endangered Caribbean coral Acropora cervicornis.</title>
        <authorList>
            <person name="Selwyn J.D."/>
            <person name="Vollmer S.V."/>
        </authorList>
    </citation>
    <scope>NUCLEOTIDE SEQUENCE</scope>
    <source>
        <strain evidence="1">K2</strain>
    </source>
</reference>
<organism evidence="1 2">
    <name type="scientific">Acropora cervicornis</name>
    <name type="common">Staghorn coral</name>
    <dbReference type="NCBI Taxonomy" id="6130"/>
    <lineage>
        <taxon>Eukaryota</taxon>
        <taxon>Metazoa</taxon>
        <taxon>Cnidaria</taxon>
        <taxon>Anthozoa</taxon>
        <taxon>Hexacorallia</taxon>
        <taxon>Scleractinia</taxon>
        <taxon>Astrocoeniina</taxon>
        <taxon>Acroporidae</taxon>
        <taxon>Acropora</taxon>
    </lineage>
</organism>
<protein>
    <submittedName>
        <fullName evidence="1">Uncharacterized protein</fullName>
    </submittedName>
</protein>
<reference evidence="1" key="2">
    <citation type="journal article" date="2023" name="Science">
        <title>Genomic signatures of disease resistance in endangered staghorn corals.</title>
        <authorList>
            <person name="Vollmer S.V."/>
            <person name="Selwyn J.D."/>
            <person name="Despard B.A."/>
            <person name="Roesel C.L."/>
        </authorList>
    </citation>
    <scope>NUCLEOTIDE SEQUENCE</scope>
    <source>
        <strain evidence="1">K2</strain>
    </source>
</reference>
<proteinExistence type="predicted"/>
<sequence>MDLGKKMHPQTETVKRFHARPQWQQILAVSTFLGFTLAVWYNLWNSGSPVPLDGTVSSSIVHEQRGEGLYLTLRLRCFYCDSEDFGASWENLIQNRVCQDSVFQTCFINQTLPGKQATQVIDLVRSCRNNCACSDEGGWCSTLECRNYLKCCWERAYCDED</sequence>
<name>A0AAD9PWY9_ACRCE</name>
<accession>A0AAD9PWY9</accession>
<gene>
    <name evidence="1" type="ORF">P5673_028648</name>
</gene>
<keyword evidence="2" id="KW-1185">Reference proteome</keyword>
<evidence type="ECO:0000313" key="2">
    <source>
        <dbReference type="Proteomes" id="UP001249851"/>
    </source>
</evidence>
<comment type="caution">
    <text evidence="1">The sequence shown here is derived from an EMBL/GenBank/DDBJ whole genome shotgun (WGS) entry which is preliminary data.</text>
</comment>
<evidence type="ECO:0000313" key="1">
    <source>
        <dbReference type="EMBL" id="KAK2550598.1"/>
    </source>
</evidence>
<dbReference type="AlphaFoldDB" id="A0AAD9PWY9"/>